<dbReference type="AlphaFoldDB" id="A0A132NN05"/>
<dbReference type="GO" id="GO:0071586">
    <property type="term" value="P:CAAX-box protein processing"/>
    <property type="evidence" value="ECO:0007669"/>
    <property type="project" value="InterPro"/>
</dbReference>
<proteinExistence type="inferred from homology"/>
<evidence type="ECO:0000259" key="12">
    <source>
        <dbReference type="Pfam" id="PF02517"/>
    </source>
</evidence>
<evidence type="ECO:0000313" key="13">
    <source>
        <dbReference type="EMBL" id="KWX11381.1"/>
    </source>
</evidence>
<evidence type="ECO:0000256" key="6">
    <source>
        <dbReference type="ARBA" id="ARBA00022824"/>
    </source>
</evidence>
<dbReference type="GO" id="GO:0004222">
    <property type="term" value="F:metalloendopeptidase activity"/>
    <property type="evidence" value="ECO:0007669"/>
    <property type="project" value="InterPro"/>
</dbReference>
<protein>
    <recommendedName>
        <fullName evidence="10">intramembrane prenyl-peptidase Rce1</fullName>
        <ecNumber evidence="10">3.4.26.1</ecNumber>
    </recommendedName>
</protein>
<feature type="domain" description="CAAX prenyl protease 2/Lysostaphin resistance protein A-like" evidence="12">
    <location>
        <begin position="111"/>
        <end position="221"/>
    </location>
</feature>
<dbReference type="Proteomes" id="UP000070089">
    <property type="component" value="Unassembled WGS sequence"/>
</dbReference>
<organism evidence="13 14">
    <name type="scientific">Giardia duodenalis assemblage B</name>
    <dbReference type="NCBI Taxonomy" id="1394984"/>
    <lineage>
        <taxon>Eukaryota</taxon>
        <taxon>Metamonada</taxon>
        <taxon>Diplomonadida</taxon>
        <taxon>Hexamitidae</taxon>
        <taxon>Giardiinae</taxon>
        <taxon>Giardia</taxon>
    </lineage>
</organism>
<keyword evidence="5" id="KW-0378">Hydrolase</keyword>
<comment type="similarity">
    <text evidence="2">Belongs to the peptidase U48 family.</text>
</comment>
<dbReference type="EMBL" id="JXTI01000196">
    <property type="protein sequence ID" value="KWX11381.1"/>
    <property type="molecule type" value="Genomic_DNA"/>
</dbReference>
<evidence type="ECO:0000313" key="14">
    <source>
        <dbReference type="Proteomes" id="UP000070089"/>
    </source>
</evidence>
<sequence length="267" mass="29945">MHGGGALLLMLAQASTQGAIIMVRSLRYQPYAQTVSDKVRFACIALAAAFCLSSLLLHAYGSDAQKELFWKLLTKPVPVSTLWLVTLQPFLLLLSALRYRHYKSNIAEEQLSELLYGLIAAPVAEEVMYRLMVEALFQPLGYMPISRIVISNSFFALLHFLTIRDRYRFAQTFMAKASILLNAGLTVVLQAMIFGVWSEMMLAVTGSIWPSIIIHSICNYIGPPRMITSKDWYINAIGLCCFLLNIIIVCELHGIPVSQTLFIRFSN</sequence>
<dbReference type="PANTHER" id="PTHR13046">
    <property type="entry name" value="PROTEASE U48 CAAX PRENYL PROTEASE RCE1"/>
    <property type="match status" value="1"/>
</dbReference>
<name>A0A132NN05_GIAIN</name>
<feature type="transmembrane region" description="Helical" evidence="11">
    <location>
        <begin position="80"/>
        <end position="99"/>
    </location>
</feature>
<dbReference type="PANTHER" id="PTHR13046:SF0">
    <property type="entry name" value="CAAX PRENYL PROTEASE 2"/>
    <property type="match status" value="1"/>
</dbReference>
<reference evidence="13 14" key="1">
    <citation type="journal article" date="2015" name="Mol. Biochem. Parasitol.">
        <title>Identification of polymorphic genes for use in assemblage B genotyping assays through comparative genomics of multiple assemblage B Giardia duodenalis isolates.</title>
        <authorList>
            <person name="Wielinga C."/>
            <person name="Thompson R.C."/>
            <person name="Monis P."/>
            <person name="Ryan U."/>
        </authorList>
    </citation>
    <scope>NUCLEOTIDE SEQUENCE [LARGE SCALE GENOMIC DNA]</scope>
    <source>
        <strain evidence="13 14">BAH15c1</strain>
    </source>
</reference>
<feature type="transmembrane region" description="Helical" evidence="11">
    <location>
        <begin position="141"/>
        <end position="161"/>
    </location>
</feature>
<feature type="transmembrane region" description="Helical" evidence="11">
    <location>
        <begin position="233"/>
        <end position="255"/>
    </location>
</feature>
<accession>A0A132NN05</accession>
<feature type="transmembrane region" description="Helical" evidence="11">
    <location>
        <begin position="200"/>
        <end position="221"/>
    </location>
</feature>
<evidence type="ECO:0000256" key="8">
    <source>
        <dbReference type="ARBA" id="ARBA00023136"/>
    </source>
</evidence>
<feature type="transmembrane region" description="Helical" evidence="11">
    <location>
        <begin position="39"/>
        <end position="60"/>
    </location>
</feature>
<dbReference type="OrthoDB" id="271604at2759"/>
<comment type="catalytic activity">
    <reaction evidence="9">
        <text>Hydrolyzes the peptide bond -P2-(S-farnesyl or geranylgeranyl)C-P1'-P2'-P3'-COOH where P1' and P2' are amino acids with aliphatic sidechains and P3' is any C-terminal residue.</text>
        <dbReference type="EC" id="3.4.26.1"/>
    </reaction>
</comment>
<keyword evidence="3 13" id="KW-0645">Protease</keyword>
<evidence type="ECO:0000256" key="9">
    <source>
        <dbReference type="ARBA" id="ARBA00047280"/>
    </source>
</evidence>
<evidence type="ECO:0000256" key="4">
    <source>
        <dbReference type="ARBA" id="ARBA00022692"/>
    </source>
</evidence>
<feature type="transmembrane region" description="Helical" evidence="11">
    <location>
        <begin position="173"/>
        <end position="194"/>
    </location>
</feature>
<dbReference type="VEuPathDB" id="GiardiaDB:QR46_4663"/>
<evidence type="ECO:0000256" key="3">
    <source>
        <dbReference type="ARBA" id="ARBA00022670"/>
    </source>
</evidence>
<keyword evidence="4 11" id="KW-0812">Transmembrane</keyword>
<comment type="subcellular location">
    <subcellularLocation>
        <location evidence="1">Endoplasmic reticulum membrane</location>
        <topology evidence="1">Multi-pass membrane protein</topology>
    </subcellularLocation>
</comment>
<dbReference type="InterPro" id="IPR039731">
    <property type="entry name" value="Rce1"/>
</dbReference>
<evidence type="ECO:0000256" key="7">
    <source>
        <dbReference type="ARBA" id="ARBA00022989"/>
    </source>
</evidence>
<dbReference type="EC" id="3.4.26.1" evidence="10"/>
<evidence type="ECO:0000256" key="1">
    <source>
        <dbReference type="ARBA" id="ARBA00004477"/>
    </source>
</evidence>
<keyword evidence="7 11" id="KW-1133">Transmembrane helix</keyword>
<dbReference type="InterPro" id="IPR003675">
    <property type="entry name" value="Rce1/LyrA-like_dom"/>
</dbReference>
<feature type="transmembrane region" description="Helical" evidence="11">
    <location>
        <begin position="111"/>
        <end position="129"/>
    </location>
</feature>
<evidence type="ECO:0000256" key="10">
    <source>
        <dbReference type="ARBA" id="ARBA00049729"/>
    </source>
</evidence>
<evidence type="ECO:0000256" key="2">
    <source>
        <dbReference type="ARBA" id="ARBA00006897"/>
    </source>
</evidence>
<gene>
    <name evidence="13" type="ORF">QR46_4663</name>
</gene>
<feature type="transmembrane region" description="Helical" evidence="11">
    <location>
        <begin position="6"/>
        <end position="27"/>
    </location>
</feature>
<dbReference type="GO" id="GO:0005789">
    <property type="term" value="C:endoplasmic reticulum membrane"/>
    <property type="evidence" value="ECO:0007669"/>
    <property type="project" value="UniProtKB-SubCell"/>
</dbReference>
<evidence type="ECO:0000256" key="5">
    <source>
        <dbReference type="ARBA" id="ARBA00022801"/>
    </source>
</evidence>
<comment type="caution">
    <text evidence="13">The sequence shown here is derived from an EMBL/GenBank/DDBJ whole genome shotgun (WGS) entry which is preliminary data.</text>
</comment>
<keyword evidence="8 11" id="KW-0472">Membrane</keyword>
<evidence type="ECO:0000256" key="11">
    <source>
        <dbReference type="SAM" id="Phobius"/>
    </source>
</evidence>
<dbReference type="Pfam" id="PF02517">
    <property type="entry name" value="Rce1-like"/>
    <property type="match status" value="1"/>
</dbReference>
<keyword evidence="6" id="KW-0256">Endoplasmic reticulum</keyword>